<evidence type="ECO:0000313" key="2">
    <source>
        <dbReference type="EMBL" id="MET3660286.1"/>
    </source>
</evidence>
<dbReference type="Pfam" id="PF00174">
    <property type="entry name" value="Oxidored_molyb"/>
    <property type="match status" value="1"/>
</dbReference>
<evidence type="ECO:0000259" key="1">
    <source>
        <dbReference type="Pfam" id="PF00174"/>
    </source>
</evidence>
<dbReference type="EMBL" id="JBEPMN010000002">
    <property type="protein sequence ID" value="MET3660286.1"/>
    <property type="molecule type" value="Genomic_DNA"/>
</dbReference>
<accession>A0ABV2KGT9</accession>
<dbReference type="RefSeq" id="WP_193731092.1">
    <property type="nucleotide sequence ID" value="NZ_JBEPMN010000002.1"/>
</dbReference>
<protein>
    <recommendedName>
        <fullName evidence="1">Oxidoreductase molybdopterin-binding domain-containing protein</fullName>
    </recommendedName>
</protein>
<sequence>MEKIPPPTSPPILEVRGAISRITTQGAAYFDMEMLRALPVARLETATAVTDGVRRFSGFLMRDLLAHIGARGTTVTARALNDYAIDIAIEEFDRFDVLVAYEMDGEPLLPSDKGPLWIIYPRDQHAELQDIRFDYRWVWQLRWLDIQ</sequence>
<dbReference type="SUPFAM" id="SSF56524">
    <property type="entry name" value="Oxidoreductase molybdopterin-binding domain"/>
    <property type="match status" value="1"/>
</dbReference>
<reference evidence="2 3" key="1">
    <citation type="submission" date="2024-06" db="EMBL/GenBank/DDBJ databases">
        <title>Genomic Encyclopedia of Type Strains, Phase IV (KMG-IV): sequencing the most valuable type-strain genomes for metagenomic binning, comparative biology and taxonomic classification.</title>
        <authorList>
            <person name="Goeker M."/>
        </authorList>
    </citation>
    <scope>NUCLEOTIDE SEQUENCE [LARGE SCALE GENOMIC DNA]</scope>
    <source>
        <strain evidence="2 3">DSM 19730</strain>
    </source>
</reference>
<dbReference type="Proteomes" id="UP001549143">
    <property type="component" value="Unassembled WGS sequence"/>
</dbReference>
<evidence type="ECO:0000313" key="3">
    <source>
        <dbReference type="Proteomes" id="UP001549143"/>
    </source>
</evidence>
<keyword evidence="3" id="KW-1185">Reference proteome</keyword>
<feature type="domain" description="Oxidoreductase molybdopterin-binding" evidence="1">
    <location>
        <begin position="52"/>
        <end position="121"/>
    </location>
</feature>
<dbReference type="InterPro" id="IPR036374">
    <property type="entry name" value="OxRdtase_Mopterin-bd_sf"/>
</dbReference>
<proteinExistence type="predicted"/>
<comment type="caution">
    <text evidence="2">The sequence shown here is derived from an EMBL/GenBank/DDBJ whole genome shotgun (WGS) entry which is preliminary data.</text>
</comment>
<name>A0ABV2KGT9_9HYPH</name>
<dbReference type="InterPro" id="IPR000572">
    <property type="entry name" value="OxRdtase_Mopterin-bd_dom"/>
</dbReference>
<dbReference type="Gene3D" id="3.90.420.10">
    <property type="entry name" value="Oxidoreductase, molybdopterin-binding domain"/>
    <property type="match status" value="1"/>
</dbReference>
<gene>
    <name evidence="2" type="ORF">ABID44_000600</name>
</gene>
<organism evidence="2 3">
    <name type="scientific">Aquamicrobium ahrensii</name>
    <dbReference type="NCBI Taxonomy" id="469551"/>
    <lineage>
        <taxon>Bacteria</taxon>
        <taxon>Pseudomonadati</taxon>
        <taxon>Pseudomonadota</taxon>
        <taxon>Alphaproteobacteria</taxon>
        <taxon>Hyphomicrobiales</taxon>
        <taxon>Phyllobacteriaceae</taxon>
        <taxon>Aquamicrobium</taxon>
    </lineage>
</organism>